<protein>
    <recommendedName>
        <fullName evidence="7 8">Ribonuclease P protein component</fullName>
        <shortName evidence="7">RNase P protein</shortName>
        <shortName evidence="7">RNaseP protein</shortName>
        <ecNumber evidence="7 8">3.1.26.5</ecNumber>
    </recommendedName>
    <alternativeName>
        <fullName evidence="7">Protein C5</fullName>
    </alternativeName>
</protein>
<dbReference type="PANTHER" id="PTHR33992:SF1">
    <property type="entry name" value="RIBONUCLEASE P PROTEIN COMPONENT"/>
    <property type="match status" value="1"/>
</dbReference>
<dbReference type="AlphaFoldDB" id="A0A168Q8K8"/>
<evidence type="ECO:0000256" key="5">
    <source>
        <dbReference type="ARBA" id="ARBA00022801"/>
    </source>
</evidence>
<dbReference type="EC" id="3.1.26.5" evidence="7 8"/>
<dbReference type="PROSITE" id="PS00648">
    <property type="entry name" value="RIBONUCLEASE_P"/>
    <property type="match status" value="1"/>
</dbReference>
<evidence type="ECO:0000256" key="4">
    <source>
        <dbReference type="ARBA" id="ARBA00022759"/>
    </source>
</evidence>
<keyword evidence="3 7" id="KW-0540">Nuclease</keyword>
<dbReference type="NCBIfam" id="TIGR00188">
    <property type="entry name" value="rnpA"/>
    <property type="match status" value="1"/>
</dbReference>
<dbReference type="GO" id="GO:0030677">
    <property type="term" value="C:ribonuclease P complex"/>
    <property type="evidence" value="ECO:0007669"/>
    <property type="project" value="TreeGrafter"/>
</dbReference>
<keyword evidence="5 7" id="KW-0378">Hydrolase</keyword>
<evidence type="ECO:0000256" key="1">
    <source>
        <dbReference type="ARBA" id="ARBA00002663"/>
    </source>
</evidence>
<evidence type="ECO:0000313" key="10">
    <source>
        <dbReference type="Proteomes" id="UP000077355"/>
    </source>
</evidence>
<dbReference type="GO" id="GO:0042781">
    <property type="term" value="F:3'-tRNA processing endoribonuclease activity"/>
    <property type="evidence" value="ECO:0007669"/>
    <property type="project" value="TreeGrafter"/>
</dbReference>
<comment type="subunit">
    <text evidence="7">Consists of a catalytic RNA component (M1 or rnpB) and a protein subunit.</text>
</comment>
<name>A0A168Q8K8_9BACL</name>
<sequence>MHKSLRLRNRADFSRVYRHGRSFANHQFVVYWFRKKEVEQFRVGISVSKKVGNAVVRNRMRRMLKEIVRHHDVELIEHIDLVFIVRKGAITMPYKDMERSVLHVLRKASLLKTSNR</sequence>
<keyword evidence="2 7" id="KW-0819">tRNA processing</keyword>
<dbReference type="GO" id="GO:0004526">
    <property type="term" value="F:ribonuclease P activity"/>
    <property type="evidence" value="ECO:0007669"/>
    <property type="project" value="UniProtKB-UniRule"/>
</dbReference>
<accession>A0A168Q8K8</accession>
<dbReference type="InterPro" id="IPR020539">
    <property type="entry name" value="RNase_P_CS"/>
</dbReference>
<dbReference type="RefSeq" id="WP_068648042.1">
    <property type="nucleotide sequence ID" value="NZ_CP043611.1"/>
</dbReference>
<dbReference type="Pfam" id="PF00825">
    <property type="entry name" value="Ribonuclease_P"/>
    <property type="match status" value="1"/>
</dbReference>
<dbReference type="PANTHER" id="PTHR33992">
    <property type="entry name" value="RIBONUCLEASE P PROTEIN COMPONENT"/>
    <property type="match status" value="1"/>
</dbReference>
<comment type="function">
    <text evidence="1 7">RNaseP catalyzes the removal of the 5'-leader sequence from pre-tRNA to produce the mature 5'-terminus. It can also cleave other RNA substrates such as 4.5S RNA. The protein component plays an auxiliary but essential role in vivo by binding to the 5'-leader sequence and broadening the substrate specificity of the ribozyme.</text>
</comment>
<dbReference type="Proteomes" id="UP000077355">
    <property type="component" value="Unassembled WGS sequence"/>
</dbReference>
<dbReference type="InterPro" id="IPR000100">
    <property type="entry name" value="RNase_P"/>
</dbReference>
<evidence type="ECO:0000256" key="2">
    <source>
        <dbReference type="ARBA" id="ARBA00022694"/>
    </source>
</evidence>
<keyword evidence="4 7" id="KW-0255">Endonuclease</keyword>
<dbReference type="FunFam" id="3.30.230.10:FF:000021">
    <property type="entry name" value="Ribonuclease P protein component"/>
    <property type="match status" value="1"/>
</dbReference>
<organism evidence="9 10">
    <name type="scientific">Paenibacillus antarcticus</name>
    <dbReference type="NCBI Taxonomy" id="253703"/>
    <lineage>
        <taxon>Bacteria</taxon>
        <taxon>Bacillati</taxon>
        <taxon>Bacillota</taxon>
        <taxon>Bacilli</taxon>
        <taxon>Bacillales</taxon>
        <taxon>Paenibacillaceae</taxon>
        <taxon>Paenibacillus</taxon>
    </lineage>
</organism>
<dbReference type="InterPro" id="IPR014721">
    <property type="entry name" value="Ribsml_uS5_D2-typ_fold_subgr"/>
</dbReference>
<dbReference type="HAMAP" id="MF_00227">
    <property type="entry name" value="RNase_P"/>
    <property type="match status" value="1"/>
</dbReference>
<evidence type="ECO:0000256" key="3">
    <source>
        <dbReference type="ARBA" id="ARBA00022722"/>
    </source>
</evidence>
<gene>
    <name evidence="7" type="primary">rnpA</name>
    <name evidence="9" type="ORF">PBAT_07370</name>
</gene>
<dbReference type="GO" id="GO:0001682">
    <property type="term" value="P:tRNA 5'-leader removal"/>
    <property type="evidence" value="ECO:0007669"/>
    <property type="project" value="UniProtKB-UniRule"/>
</dbReference>
<keyword evidence="6 7" id="KW-0694">RNA-binding</keyword>
<dbReference type="OrthoDB" id="9810867at2"/>
<dbReference type="SUPFAM" id="SSF54211">
    <property type="entry name" value="Ribosomal protein S5 domain 2-like"/>
    <property type="match status" value="1"/>
</dbReference>
<evidence type="ECO:0000256" key="6">
    <source>
        <dbReference type="ARBA" id="ARBA00022884"/>
    </source>
</evidence>
<dbReference type="EMBL" id="LVJI01000007">
    <property type="protein sequence ID" value="OAB47500.1"/>
    <property type="molecule type" value="Genomic_DNA"/>
</dbReference>
<comment type="similarity">
    <text evidence="7">Belongs to the RnpA family.</text>
</comment>
<evidence type="ECO:0000313" key="9">
    <source>
        <dbReference type="EMBL" id="OAB47500.1"/>
    </source>
</evidence>
<dbReference type="GO" id="GO:0000049">
    <property type="term" value="F:tRNA binding"/>
    <property type="evidence" value="ECO:0007669"/>
    <property type="project" value="UniProtKB-UniRule"/>
</dbReference>
<proteinExistence type="inferred from homology"/>
<comment type="catalytic activity">
    <reaction evidence="7">
        <text>Endonucleolytic cleavage of RNA, removing 5'-extranucleotides from tRNA precursor.</text>
        <dbReference type="EC" id="3.1.26.5"/>
    </reaction>
</comment>
<reference evidence="9 10" key="1">
    <citation type="submission" date="2016-03" db="EMBL/GenBank/DDBJ databases">
        <title>Draft genome sequence of Paenibacillus antarcticus CECT 5836.</title>
        <authorList>
            <person name="Shin S.-K."/>
            <person name="Yi H."/>
        </authorList>
    </citation>
    <scope>NUCLEOTIDE SEQUENCE [LARGE SCALE GENOMIC DNA]</scope>
    <source>
        <strain evidence="9 10">CECT 5836</strain>
    </source>
</reference>
<evidence type="ECO:0000256" key="8">
    <source>
        <dbReference type="NCBIfam" id="TIGR00188"/>
    </source>
</evidence>
<comment type="caution">
    <text evidence="9">The sequence shown here is derived from an EMBL/GenBank/DDBJ whole genome shotgun (WGS) entry which is preliminary data.</text>
</comment>
<dbReference type="InterPro" id="IPR020568">
    <property type="entry name" value="Ribosomal_Su5_D2-typ_SF"/>
</dbReference>
<evidence type="ECO:0000256" key="7">
    <source>
        <dbReference type="HAMAP-Rule" id="MF_00227"/>
    </source>
</evidence>
<keyword evidence="10" id="KW-1185">Reference proteome</keyword>
<dbReference type="Gene3D" id="3.30.230.10">
    <property type="match status" value="1"/>
</dbReference>